<comment type="caution">
    <text evidence="2">The sequence shown here is derived from an EMBL/GenBank/DDBJ whole genome shotgun (WGS) entry which is preliminary data.</text>
</comment>
<dbReference type="AlphaFoldDB" id="A0A9D4MVU7"/>
<evidence type="ECO:0000256" key="1">
    <source>
        <dbReference type="SAM" id="Phobius"/>
    </source>
</evidence>
<evidence type="ECO:0000313" key="3">
    <source>
        <dbReference type="Proteomes" id="UP000828390"/>
    </source>
</evidence>
<keyword evidence="1" id="KW-1133">Transmembrane helix</keyword>
<dbReference type="EMBL" id="JAIWYP010000001">
    <property type="protein sequence ID" value="KAH3882851.1"/>
    <property type="molecule type" value="Genomic_DNA"/>
</dbReference>
<keyword evidence="3" id="KW-1185">Reference proteome</keyword>
<sequence>MPECVDMLLLCADQPSLTKFIKVDIVFIGVLLYCLTSRLAAISLGIASFRHRYLPPVSAVLHADRMCSMFAGLPHNQHVESSVRIQVRRLVGKTSQT</sequence>
<organism evidence="2 3">
    <name type="scientific">Dreissena polymorpha</name>
    <name type="common">Zebra mussel</name>
    <name type="synonym">Mytilus polymorpha</name>
    <dbReference type="NCBI Taxonomy" id="45954"/>
    <lineage>
        <taxon>Eukaryota</taxon>
        <taxon>Metazoa</taxon>
        <taxon>Spiralia</taxon>
        <taxon>Lophotrochozoa</taxon>
        <taxon>Mollusca</taxon>
        <taxon>Bivalvia</taxon>
        <taxon>Autobranchia</taxon>
        <taxon>Heteroconchia</taxon>
        <taxon>Euheterodonta</taxon>
        <taxon>Imparidentia</taxon>
        <taxon>Neoheterodontei</taxon>
        <taxon>Myida</taxon>
        <taxon>Dreissenoidea</taxon>
        <taxon>Dreissenidae</taxon>
        <taxon>Dreissena</taxon>
    </lineage>
</organism>
<name>A0A9D4MVU7_DREPO</name>
<reference evidence="2" key="1">
    <citation type="journal article" date="2019" name="bioRxiv">
        <title>The Genome of the Zebra Mussel, Dreissena polymorpha: A Resource for Invasive Species Research.</title>
        <authorList>
            <person name="McCartney M.A."/>
            <person name="Auch B."/>
            <person name="Kono T."/>
            <person name="Mallez S."/>
            <person name="Zhang Y."/>
            <person name="Obille A."/>
            <person name="Becker A."/>
            <person name="Abrahante J.E."/>
            <person name="Garbe J."/>
            <person name="Badalamenti J.P."/>
            <person name="Herman A."/>
            <person name="Mangelson H."/>
            <person name="Liachko I."/>
            <person name="Sullivan S."/>
            <person name="Sone E.D."/>
            <person name="Koren S."/>
            <person name="Silverstein K.A.T."/>
            <person name="Beckman K.B."/>
            <person name="Gohl D.M."/>
        </authorList>
    </citation>
    <scope>NUCLEOTIDE SEQUENCE</scope>
    <source>
        <strain evidence="2">Duluth1</strain>
        <tissue evidence="2">Whole animal</tissue>
    </source>
</reference>
<accession>A0A9D4MVU7</accession>
<feature type="transmembrane region" description="Helical" evidence="1">
    <location>
        <begin position="25"/>
        <end position="47"/>
    </location>
</feature>
<gene>
    <name evidence="2" type="ORF">DPMN_006796</name>
</gene>
<evidence type="ECO:0000313" key="2">
    <source>
        <dbReference type="EMBL" id="KAH3882851.1"/>
    </source>
</evidence>
<dbReference type="Proteomes" id="UP000828390">
    <property type="component" value="Unassembled WGS sequence"/>
</dbReference>
<protein>
    <submittedName>
        <fullName evidence="2">Uncharacterized protein</fullName>
    </submittedName>
</protein>
<keyword evidence="1" id="KW-0472">Membrane</keyword>
<keyword evidence="1" id="KW-0812">Transmembrane</keyword>
<reference evidence="2" key="2">
    <citation type="submission" date="2020-11" db="EMBL/GenBank/DDBJ databases">
        <authorList>
            <person name="McCartney M.A."/>
            <person name="Auch B."/>
            <person name="Kono T."/>
            <person name="Mallez S."/>
            <person name="Becker A."/>
            <person name="Gohl D.M."/>
            <person name="Silverstein K.A.T."/>
            <person name="Koren S."/>
            <person name="Bechman K.B."/>
            <person name="Herman A."/>
            <person name="Abrahante J.E."/>
            <person name="Garbe J."/>
        </authorList>
    </citation>
    <scope>NUCLEOTIDE SEQUENCE</scope>
    <source>
        <strain evidence="2">Duluth1</strain>
        <tissue evidence="2">Whole animal</tissue>
    </source>
</reference>
<proteinExistence type="predicted"/>